<dbReference type="InterPro" id="IPR006629">
    <property type="entry name" value="LITAF"/>
</dbReference>
<evidence type="ECO:0000259" key="9">
    <source>
        <dbReference type="PROSITE" id="PS51837"/>
    </source>
</evidence>
<comment type="subcellular location">
    <subcellularLocation>
        <location evidence="2">Endosome membrane</location>
        <topology evidence="2">Peripheral membrane protein</topology>
    </subcellularLocation>
    <subcellularLocation>
        <location evidence="1">Late endosome membrane</location>
    </subcellularLocation>
    <subcellularLocation>
        <location evidence="3">Lysosome membrane</location>
        <topology evidence="3">Peripheral membrane protein</topology>
        <orientation evidence="3">Cytoplasmic side</orientation>
    </subcellularLocation>
</comment>
<reference evidence="10 11" key="1">
    <citation type="submission" date="2019-03" db="EMBL/GenBank/DDBJ databases">
        <title>An improved genome assembly of the fluke Schistosoma japonicum.</title>
        <authorList>
            <person name="Hu W."/>
            <person name="Luo F."/>
            <person name="Yin M."/>
            <person name="Mo X."/>
            <person name="Sun C."/>
            <person name="Wu Q."/>
            <person name="Zhu B."/>
            <person name="Xiang M."/>
            <person name="Wang J."/>
            <person name="Wang Y."/>
            <person name="Zhang T."/>
            <person name="Xu B."/>
            <person name="Zheng H."/>
            <person name="Feng Z."/>
        </authorList>
    </citation>
    <scope>NUCLEOTIDE SEQUENCE [LARGE SCALE GENOMIC DNA]</scope>
    <source>
        <strain evidence="10">HuSjv2</strain>
        <tissue evidence="10">Worms</tissue>
    </source>
</reference>
<comment type="similarity">
    <text evidence="4">Belongs to the CDIP1/LITAF family.</text>
</comment>
<keyword evidence="6" id="KW-0862">Zinc</keyword>
<feature type="transmembrane region" description="Helical" evidence="8">
    <location>
        <begin position="111"/>
        <end position="135"/>
    </location>
</feature>
<comment type="caution">
    <text evidence="10">The sequence shown here is derived from an EMBL/GenBank/DDBJ whole genome shotgun (WGS) entry which is preliminary data.</text>
</comment>
<dbReference type="OrthoDB" id="5599753at2759"/>
<dbReference type="InterPro" id="IPR037519">
    <property type="entry name" value="LITAF_fam"/>
</dbReference>
<evidence type="ECO:0000256" key="1">
    <source>
        <dbReference type="ARBA" id="ARBA00004414"/>
    </source>
</evidence>
<dbReference type="GO" id="GO:0031902">
    <property type="term" value="C:late endosome membrane"/>
    <property type="evidence" value="ECO:0007669"/>
    <property type="project" value="UniProtKB-SubCell"/>
</dbReference>
<dbReference type="EMBL" id="SKCS01000180">
    <property type="protein sequence ID" value="TNN14221.1"/>
    <property type="molecule type" value="Genomic_DNA"/>
</dbReference>
<dbReference type="GO" id="GO:0005765">
    <property type="term" value="C:lysosomal membrane"/>
    <property type="evidence" value="ECO:0007669"/>
    <property type="project" value="UniProtKB-SubCell"/>
</dbReference>
<keyword evidence="5" id="KW-0479">Metal-binding</keyword>
<feature type="domain" description="LITAF" evidence="9">
    <location>
        <begin position="70"/>
        <end position="157"/>
    </location>
</feature>
<dbReference type="PROSITE" id="PS51837">
    <property type="entry name" value="LITAF"/>
    <property type="match status" value="1"/>
</dbReference>
<evidence type="ECO:0000256" key="2">
    <source>
        <dbReference type="ARBA" id="ARBA00004481"/>
    </source>
</evidence>
<dbReference type="SMART" id="SM00714">
    <property type="entry name" value="LITAF"/>
    <property type="match status" value="1"/>
</dbReference>
<dbReference type="Pfam" id="PF10601">
    <property type="entry name" value="zf-LITAF-like"/>
    <property type="match status" value="1"/>
</dbReference>
<evidence type="ECO:0000256" key="8">
    <source>
        <dbReference type="SAM" id="Phobius"/>
    </source>
</evidence>
<proteinExistence type="inferred from homology"/>
<dbReference type="STRING" id="6182.A0A4Z2DCK2"/>
<keyword evidence="8" id="KW-1133">Transmembrane helix</keyword>
<evidence type="ECO:0000256" key="4">
    <source>
        <dbReference type="ARBA" id="ARBA00005975"/>
    </source>
</evidence>
<dbReference type="PANTHER" id="PTHR23292:SF6">
    <property type="entry name" value="FI16602P1-RELATED"/>
    <property type="match status" value="1"/>
</dbReference>
<evidence type="ECO:0000256" key="5">
    <source>
        <dbReference type="ARBA" id="ARBA00022723"/>
    </source>
</evidence>
<evidence type="ECO:0000256" key="7">
    <source>
        <dbReference type="ARBA" id="ARBA00023136"/>
    </source>
</evidence>
<keyword evidence="8" id="KW-0812">Transmembrane</keyword>
<accession>A0A4Z2DCK2</accession>
<organism evidence="10 11">
    <name type="scientific">Schistosoma japonicum</name>
    <name type="common">Blood fluke</name>
    <dbReference type="NCBI Taxonomy" id="6182"/>
    <lineage>
        <taxon>Eukaryota</taxon>
        <taxon>Metazoa</taxon>
        <taxon>Spiralia</taxon>
        <taxon>Lophotrochozoa</taxon>
        <taxon>Platyhelminthes</taxon>
        <taxon>Trematoda</taxon>
        <taxon>Digenea</taxon>
        <taxon>Strigeidida</taxon>
        <taxon>Schistosomatoidea</taxon>
        <taxon>Schistosomatidae</taxon>
        <taxon>Schistosoma</taxon>
    </lineage>
</organism>
<name>A0A4Z2DCK2_SCHJA</name>
<evidence type="ECO:0000256" key="3">
    <source>
        <dbReference type="ARBA" id="ARBA00004630"/>
    </source>
</evidence>
<keyword evidence="7 8" id="KW-0472">Membrane</keyword>
<sequence>MIAFETLAPYLSLAPVMDKPPPPYSPPSAPYPTQTPYSSSLYPQSNQPVIGFVGSGYQYPTPPTYNPPPTTVIVHQPTVVAVAYRRSPVSLVCPHCGYCGMTRVRLESGCLPWLLCGIMCFFGLFWGCCLIPFCLDSTKSARHFCPACNHQVGFYSPM</sequence>
<dbReference type="AlphaFoldDB" id="A0A4Z2DCK2"/>
<dbReference type="GO" id="GO:0008270">
    <property type="term" value="F:zinc ion binding"/>
    <property type="evidence" value="ECO:0007669"/>
    <property type="project" value="TreeGrafter"/>
</dbReference>
<dbReference type="PANTHER" id="PTHR23292">
    <property type="entry name" value="LIPOPOLYSACCHARIDE-INDUCED TUMOR NECROSIS FACTOR-ALPHA FACTOR"/>
    <property type="match status" value="1"/>
</dbReference>
<evidence type="ECO:0000256" key="6">
    <source>
        <dbReference type="ARBA" id="ARBA00022833"/>
    </source>
</evidence>
<keyword evidence="11" id="KW-1185">Reference proteome</keyword>
<gene>
    <name evidence="10" type="ORF">EWB00_002440</name>
</gene>
<dbReference type="Proteomes" id="UP000311919">
    <property type="component" value="Unassembled WGS sequence"/>
</dbReference>
<evidence type="ECO:0000313" key="10">
    <source>
        <dbReference type="EMBL" id="TNN14221.1"/>
    </source>
</evidence>
<evidence type="ECO:0000313" key="11">
    <source>
        <dbReference type="Proteomes" id="UP000311919"/>
    </source>
</evidence>
<protein>
    <submittedName>
        <fullName evidence="10">Lipopolysaccharide-induced tumor necrosis factor-alpha factor</fullName>
    </submittedName>
</protein>